<evidence type="ECO:0000259" key="2">
    <source>
        <dbReference type="Pfam" id="PF00561"/>
    </source>
</evidence>
<protein>
    <recommendedName>
        <fullName evidence="2">AB hydrolase-1 domain-containing protein</fullName>
    </recommendedName>
</protein>
<dbReference type="InterPro" id="IPR029058">
    <property type="entry name" value="AB_hydrolase_fold"/>
</dbReference>
<proteinExistence type="predicted"/>
<dbReference type="InterPro" id="IPR000073">
    <property type="entry name" value="AB_hydrolase_1"/>
</dbReference>
<feature type="domain" description="AB hydrolase-1" evidence="2">
    <location>
        <begin position="35"/>
        <end position="270"/>
    </location>
</feature>
<keyword evidence="4" id="KW-1185">Reference proteome</keyword>
<organism evidence="3 4">
    <name type="scientific">Rhodopila globiformis</name>
    <name type="common">Rhodopseudomonas globiformis</name>
    <dbReference type="NCBI Taxonomy" id="1071"/>
    <lineage>
        <taxon>Bacteria</taxon>
        <taxon>Pseudomonadati</taxon>
        <taxon>Pseudomonadota</taxon>
        <taxon>Alphaproteobacteria</taxon>
        <taxon>Acetobacterales</taxon>
        <taxon>Acetobacteraceae</taxon>
        <taxon>Rhodopila</taxon>
    </lineage>
</organism>
<gene>
    <name evidence="3" type="ORF">CCS01_10025</name>
</gene>
<comment type="caution">
    <text evidence="3">The sequence shown here is derived from an EMBL/GenBank/DDBJ whole genome shotgun (WGS) entry which is preliminary data.</text>
</comment>
<dbReference type="SUPFAM" id="SSF53474">
    <property type="entry name" value="alpha/beta-Hydrolases"/>
    <property type="match status" value="1"/>
</dbReference>
<name>A0A2S6NJ14_RHOGL</name>
<dbReference type="PANTHER" id="PTHR43798:SF31">
    <property type="entry name" value="AB HYDROLASE SUPERFAMILY PROTEIN YCLE"/>
    <property type="match status" value="1"/>
</dbReference>
<dbReference type="Pfam" id="PF00561">
    <property type="entry name" value="Abhydrolase_1"/>
    <property type="match status" value="1"/>
</dbReference>
<sequence length="284" mass="31199">MSFIASNGLTEAGTARTIAAGGMTVHYHDIGSGEPVLFLHSYGPGTTAWITFHRVVGALSQHFRCVLMDLPNFSKTGPIVYHEGLHAVQARTGAALLDALGIDKAHWVGNSQGGQSAMVAAINHPERVRKFVMGGSHIGTGGDRYLMANRPSEGARATRAALDDPSREAIQRYLRVHIDDQSLVTDELVDYIHHAHTWSPAFMEARRQSVSVPHDYTPELAAIKAPVLLIHGRYDRMVAFEVSIAILNHIEDSRLVLLNNCGHWAPFEKPAEWTAHVLTFLRGY</sequence>
<evidence type="ECO:0000313" key="4">
    <source>
        <dbReference type="Proteomes" id="UP000239724"/>
    </source>
</evidence>
<dbReference type="GO" id="GO:0016787">
    <property type="term" value="F:hydrolase activity"/>
    <property type="evidence" value="ECO:0007669"/>
    <property type="project" value="UniProtKB-KW"/>
</dbReference>
<dbReference type="Gene3D" id="3.40.50.1820">
    <property type="entry name" value="alpha/beta hydrolase"/>
    <property type="match status" value="1"/>
</dbReference>
<evidence type="ECO:0000313" key="3">
    <source>
        <dbReference type="EMBL" id="PPQ34641.1"/>
    </source>
</evidence>
<dbReference type="EMBL" id="NHRY01000096">
    <property type="protein sequence ID" value="PPQ34641.1"/>
    <property type="molecule type" value="Genomic_DNA"/>
</dbReference>
<dbReference type="GO" id="GO:0016020">
    <property type="term" value="C:membrane"/>
    <property type="evidence" value="ECO:0007669"/>
    <property type="project" value="TreeGrafter"/>
</dbReference>
<keyword evidence="1" id="KW-0378">Hydrolase</keyword>
<dbReference type="AlphaFoldDB" id="A0A2S6NJ14"/>
<reference evidence="3 4" key="1">
    <citation type="journal article" date="2018" name="Arch. Microbiol.">
        <title>New insights into the metabolic potential of the phototrophic purple bacterium Rhodopila globiformis DSM 161(T) from its draft genome sequence and evidence for a vanadium-dependent nitrogenase.</title>
        <authorList>
            <person name="Imhoff J.F."/>
            <person name="Rahn T."/>
            <person name="Kunzel S."/>
            <person name="Neulinger S.C."/>
        </authorList>
    </citation>
    <scope>NUCLEOTIDE SEQUENCE [LARGE SCALE GENOMIC DNA]</scope>
    <source>
        <strain evidence="3 4">DSM 161</strain>
    </source>
</reference>
<dbReference type="PRINTS" id="PR00111">
    <property type="entry name" value="ABHYDROLASE"/>
</dbReference>
<dbReference type="PANTHER" id="PTHR43798">
    <property type="entry name" value="MONOACYLGLYCEROL LIPASE"/>
    <property type="match status" value="1"/>
</dbReference>
<dbReference type="InterPro" id="IPR050266">
    <property type="entry name" value="AB_hydrolase_sf"/>
</dbReference>
<accession>A0A2S6NJ14</accession>
<dbReference type="Proteomes" id="UP000239724">
    <property type="component" value="Unassembled WGS sequence"/>
</dbReference>
<dbReference type="OrthoDB" id="9808398at2"/>
<evidence type="ECO:0000256" key="1">
    <source>
        <dbReference type="ARBA" id="ARBA00022801"/>
    </source>
</evidence>
<dbReference type="RefSeq" id="WP_104518715.1">
    <property type="nucleotide sequence ID" value="NZ_NHRY01000096.1"/>
</dbReference>